<evidence type="ECO:0008006" key="4">
    <source>
        <dbReference type="Google" id="ProtNLM"/>
    </source>
</evidence>
<keyword evidence="1" id="KW-0472">Membrane</keyword>
<dbReference type="EMBL" id="JAMPKX010000006">
    <property type="protein sequence ID" value="MEP0948107.1"/>
    <property type="molecule type" value="Genomic_DNA"/>
</dbReference>
<feature type="transmembrane region" description="Helical" evidence="1">
    <location>
        <begin position="427"/>
        <end position="442"/>
    </location>
</feature>
<feature type="transmembrane region" description="Helical" evidence="1">
    <location>
        <begin position="192"/>
        <end position="213"/>
    </location>
</feature>
<feature type="transmembrane region" description="Helical" evidence="1">
    <location>
        <begin position="50"/>
        <end position="69"/>
    </location>
</feature>
<feature type="transmembrane region" description="Helical" evidence="1">
    <location>
        <begin position="81"/>
        <end position="100"/>
    </location>
</feature>
<keyword evidence="1" id="KW-0812">Transmembrane</keyword>
<accession>A0ABV0K857</accession>
<feature type="transmembrane region" description="Helical" evidence="1">
    <location>
        <begin position="106"/>
        <end position="127"/>
    </location>
</feature>
<proteinExistence type="predicted"/>
<evidence type="ECO:0000313" key="2">
    <source>
        <dbReference type="EMBL" id="MEP0948107.1"/>
    </source>
</evidence>
<evidence type="ECO:0000256" key="1">
    <source>
        <dbReference type="SAM" id="Phobius"/>
    </source>
</evidence>
<evidence type="ECO:0000313" key="3">
    <source>
        <dbReference type="Proteomes" id="UP001482513"/>
    </source>
</evidence>
<reference evidence="2 3" key="1">
    <citation type="submission" date="2022-04" db="EMBL/GenBank/DDBJ databases">
        <title>Positive selection, recombination, and allopatry shape intraspecific diversity of widespread and dominant cyanobacteria.</title>
        <authorList>
            <person name="Wei J."/>
            <person name="Shu W."/>
            <person name="Hu C."/>
        </authorList>
    </citation>
    <scope>NUCLEOTIDE SEQUENCE [LARGE SCALE GENOMIC DNA]</scope>
    <source>
        <strain evidence="2 3">DQ-A4</strain>
    </source>
</reference>
<dbReference type="RefSeq" id="WP_190705479.1">
    <property type="nucleotide sequence ID" value="NZ_JAMPKX010000006.1"/>
</dbReference>
<feature type="transmembrane region" description="Helical" evidence="1">
    <location>
        <begin position="244"/>
        <end position="262"/>
    </location>
</feature>
<feature type="transmembrane region" description="Helical" evidence="1">
    <location>
        <begin position="220"/>
        <end position="238"/>
    </location>
</feature>
<organism evidence="2 3">
    <name type="scientific">Leptolyngbya subtilissima DQ-A4</name>
    <dbReference type="NCBI Taxonomy" id="2933933"/>
    <lineage>
        <taxon>Bacteria</taxon>
        <taxon>Bacillati</taxon>
        <taxon>Cyanobacteriota</taxon>
        <taxon>Cyanophyceae</taxon>
        <taxon>Leptolyngbyales</taxon>
        <taxon>Leptolyngbyaceae</taxon>
        <taxon>Leptolyngbya group</taxon>
        <taxon>Leptolyngbya</taxon>
    </lineage>
</organism>
<dbReference type="Proteomes" id="UP001482513">
    <property type="component" value="Unassembled WGS sequence"/>
</dbReference>
<feature type="transmembrane region" description="Helical" evidence="1">
    <location>
        <begin position="372"/>
        <end position="391"/>
    </location>
</feature>
<name>A0ABV0K857_9CYAN</name>
<feature type="transmembrane region" description="Helical" evidence="1">
    <location>
        <begin position="139"/>
        <end position="159"/>
    </location>
</feature>
<comment type="caution">
    <text evidence="2">The sequence shown here is derived from an EMBL/GenBank/DDBJ whole genome shotgun (WGS) entry which is preliminary data.</text>
</comment>
<keyword evidence="3" id="KW-1185">Reference proteome</keyword>
<keyword evidence="1" id="KW-1133">Transmembrane helix</keyword>
<sequence length="472" mass="52630">MSNLLIGLLAIGLIVLLSAQNWQRSVKVVLVLVVLEGALRKWALPQASQFIYFLKDFVLIGAYLRYFLLSPVQTRLFIQKPIVLILVGCVAVWGGVQAFNPSLGSPVIGLFGFKSYFLYVPLVWLVSQMFSTEEKLYQFIRNYLLLLIPVCILAIAQFFSPPTSPLNVYAWGEDGPAVVSSGLGTVRVTGTFSYLTGYATYLLTCLCLLLPVISRPQPRLWQVLTLTEGGLIAVTAFMTGSRGLVFGSVLLIAGYGLLLALTSFSSFSVSARKLVLPGIIGFLAVSQGGRLAFESFWNRVENANDSLIARVLSPFTEPFNNFYLKGLDGYGLGATFQANATIRQAFQLPPGEIIPVYFENEMGRIGLEVGPVGFFLWYGLRLVLLFTLFKVFLQLTHPFLRQLALSVFVYQGVTFIAQMVYNHTANAYHWFFYGFIFLLPYLERVDQWQQAQQPNFLHGQPTHFSGASHQQP</sequence>
<feature type="transmembrane region" description="Helical" evidence="1">
    <location>
        <begin position="403"/>
        <end position="421"/>
    </location>
</feature>
<feature type="transmembrane region" description="Helical" evidence="1">
    <location>
        <begin position="274"/>
        <end position="293"/>
    </location>
</feature>
<gene>
    <name evidence="2" type="ORF">NC992_14580</name>
</gene>
<protein>
    <recommendedName>
        <fullName evidence="4">Oligosaccharide repeat unit polymerase</fullName>
    </recommendedName>
</protein>